<dbReference type="PROSITE" id="PS50234">
    <property type="entry name" value="VWFA"/>
    <property type="match status" value="1"/>
</dbReference>
<keyword evidence="3" id="KW-1185">Reference proteome</keyword>
<sequence length="405" mass="42494">MHPFRCEGIYSTDTCELGYTCDHTNYQCVKAAPGEGERKEDCDKHCKAPAPVFTCDNTTDKCLPCPPDPRPPGTICASKEVCEETCGKAPPGPQPSVYKCNMSSFTCDAVAPGTPGAASEEVCEKSCFNPHDPCMVYPTCETCLEHTATGCGWCSSNVKYQNLSAGGSLIGGHCAGVAPGTAKFVCAGTYSTDTCGAHGNCSANVDIVYAVDASCSINKNKDWPIEKSIVDQFAKSFTFGAGGASGEFARQGIVYFSKDVVTATGLTGSEADFVTALAGMQYGVGGCQTHTGEAMKEVYDEFVKNPRPKTDARIALLLTDGAAAPSSQQAPAVAYANKIKALGGKVYAIAVGKYAKYVDKIDAIASTPSSTYVYTSATWQDARDLAKKIVASICGHNTTSLIAVQ</sequence>
<dbReference type="InterPro" id="IPR050525">
    <property type="entry name" value="ECM_Assembly_Org"/>
</dbReference>
<dbReference type="CDD" id="cd01450">
    <property type="entry name" value="vWFA_subfamily_ECM"/>
    <property type="match status" value="1"/>
</dbReference>
<protein>
    <recommendedName>
        <fullName evidence="1">VWFA domain-containing protein</fullName>
    </recommendedName>
</protein>
<name>A0AAE0KQ71_9CHLO</name>
<dbReference type="SUPFAM" id="SSF53300">
    <property type="entry name" value="vWA-like"/>
    <property type="match status" value="1"/>
</dbReference>
<dbReference type="EMBL" id="LGRX02021659">
    <property type="protein sequence ID" value="KAK3256430.1"/>
    <property type="molecule type" value="Genomic_DNA"/>
</dbReference>
<gene>
    <name evidence="2" type="ORF">CYMTET_34431</name>
</gene>
<dbReference type="InterPro" id="IPR036465">
    <property type="entry name" value="vWFA_dom_sf"/>
</dbReference>
<proteinExistence type="predicted"/>
<reference evidence="2 3" key="1">
    <citation type="journal article" date="2015" name="Genome Biol. Evol.">
        <title>Comparative Genomics of a Bacterivorous Green Alga Reveals Evolutionary Causalities and Consequences of Phago-Mixotrophic Mode of Nutrition.</title>
        <authorList>
            <person name="Burns J.A."/>
            <person name="Paasch A."/>
            <person name="Narechania A."/>
            <person name="Kim E."/>
        </authorList>
    </citation>
    <scope>NUCLEOTIDE SEQUENCE [LARGE SCALE GENOMIC DNA]</scope>
    <source>
        <strain evidence="2 3">PLY_AMNH</strain>
    </source>
</reference>
<dbReference type="AlphaFoldDB" id="A0AAE0KQ71"/>
<dbReference type="PANTHER" id="PTHR24020">
    <property type="entry name" value="COLLAGEN ALPHA"/>
    <property type="match status" value="1"/>
</dbReference>
<dbReference type="Gene3D" id="3.40.50.410">
    <property type="entry name" value="von Willebrand factor, type A domain"/>
    <property type="match status" value="1"/>
</dbReference>
<evidence type="ECO:0000313" key="3">
    <source>
        <dbReference type="Proteomes" id="UP001190700"/>
    </source>
</evidence>
<comment type="caution">
    <text evidence="2">The sequence shown here is derived from an EMBL/GenBank/DDBJ whole genome shotgun (WGS) entry which is preliminary data.</text>
</comment>
<evidence type="ECO:0000313" key="2">
    <source>
        <dbReference type="EMBL" id="KAK3256430.1"/>
    </source>
</evidence>
<dbReference type="PANTHER" id="PTHR24020:SF84">
    <property type="entry name" value="VWFA DOMAIN-CONTAINING PROTEIN"/>
    <property type="match status" value="1"/>
</dbReference>
<feature type="domain" description="VWFA" evidence="1">
    <location>
        <begin position="206"/>
        <end position="389"/>
    </location>
</feature>
<organism evidence="2 3">
    <name type="scientific">Cymbomonas tetramitiformis</name>
    <dbReference type="NCBI Taxonomy" id="36881"/>
    <lineage>
        <taxon>Eukaryota</taxon>
        <taxon>Viridiplantae</taxon>
        <taxon>Chlorophyta</taxon>
        <taxon>Pyramimonadophyceae</taxon>
        <taxon>Pyramimonadales</taxon>
        <taxon>Pyramimonadaceae</taxon>
        <taxon>Cymbomonas</taxon>
    </lineage>
</organism>
<dbReference type="Pfam" id="PF00092">
    <property type="entry name" value="VWA"/>
    <property type="match status" value="1"/>
</dbReference>
<dbReference type="InterPro" id="IPR002035">
    <property type="entry name" value="VWF_A"/>
</dbReference>
<accession>A0AAE0KQ71</accession>
<evidence type="ECO:0000259" key="1">
    <source>
        <dbReference type="PROSITE" id="PS50234"/>
    </source>
</evidence>
<dbReference type="Proteomes" id="UP001190700">
    <property type="component" value="Unassembled WGS sequence"/>
</dbReference>
<dbReference type="SMART" id="SM00327">
    <property type="entry name" value="VWA"/>
    <property type="match status" value="1"/>
</dbReference>